<dbReference type="EMBL" id="PDCR01000002">
    <property type="protein sequence ID" value="PEG56224.1"/>
    <property type="molecule type" value="Genomic_DNA"/>
</dbReference>
<gene>
    <name evidence="2" type="ORF">BV510_20540</name>
    <name evidence="3" type="ORF">CRI78_02295</name>
</gene>
<reference evidence="2 4" key="1">
    <citation type="submission" date="2016-09" db="EMBL/GenBank/DDBJ databases">
        <title>genome sequences of unsequenced Mycobacteria.</title>
        <authorList>
            <person name="Greninger A.L."/>
            <person name="Jerome K.R."/>
            <person name="Mcnair B."/>
            <person name="Wallis C."/>
            <person name="Fang F."/>
        </authorList>
    </citation>
    <scope>NUCLEOTIDE SEQUENCE [LARGE SCALE GENOMIC DNA]</scope>
    <source>
        <strain evidence="2 4">BM1</strain>
    </source>
</reference>
<proteinExistence type="predicted"/>
<evidence type="ECO:0000313" key="5">
    <source>
        <dbReference type="Proteomes" id="UP000220340"/>
    </source>
</evidence>
<dbReference type="STRING" id="1801.BRW64_01085"/>
<evidence type="ECO:0000256" key="1">
    <source>
        <dbReference type="SAM" id="MobiDB-lite"/>
    </source>
</evidence>
<keyword evidence="5" id="KW-1185">Reference proteome</keyword>
<dbReference type="AlphaFoldDB" id="A0A1Q4HL24"/>
<evidence type="ECO:0000313" key="2">
    <source>
        <dbReference type="EMBL" id="OPE50729.1"/>
    </source>
</evidence>
<dbReference type="EMBL" id="MIJD01000248">
    <property type="protein sequence ID" value="OPE50729.1"/>
    <property type="molecule type" value="Genomic_DNA"/>
</dbReference>
<name>A0A1Q4HL24_9MYCO</name>
<evidence type="ECO:0000313" key="3">
    <source>
        <dbReference type="EMBL" id="PEG56224.1"/>
    </source>
</evidence>
<evidence type="ECO:0000313" key="4">
    <source>
        <dbReference type="Proteomes" id="UP000191039"/>
    </source>
</evidence>
<dbReference type="Proteomes" id="UP000191039">
    <property type="component" value="Unassembled WGS sequence"/>
</dbReference>
<sequence length="194" mass="21029">MRPARLSVVRPLLVLPRQVRQPPDPGRPWFRPRRRPRWSAEAKPVPVQSAAVVPRAQVVPVVQEPVVALQVVPAQVVPAVREPVVALLVVPVVKAVQSEAAGRSAAQPVAELLREVAPRVVPPRAAVRPVVLRLVAVPPWVVALRSVAVPPSAVVRRQPVARRSARPLPSWNRRPSVPRCSMPGPSGPCWPTPA</sequence>
<accession>A0A1Q4HL24</accession>
<organism evidence="2 4">
    <name type="scientific">Mycolicibacterium diernhoferi</name>
    <dbReference type="NCBI Taxonomy" id="1801"/>
    <lineage>
        <taxon>Bacteria</taxon>
        <taxon>Bacillati</taxon>
        <taxon>Actinomycetota</taxon>
        <taxon>Actinomycetes</taxon>
        <taxon>Mycobacteriales</taxon>
        <taxon>Mycobacteriaceae</taxon>
        <taxon>Mycolicibacterium</taxon>
    </lineage>
</organism>
<reference evidence="3 5" key="2">
    <citation type="submission" date="2017-10" db="EMBL/GenBank/DDBJ databases">
        <title>The new phylogeny of genus Mycobacterium.</title>
        <authorList>
            <person name="Tortoli E."/>
            <person name="Trovato A."/>
            <person name="Cirillo D.M."/>
        </authorList>
    </citation>
    <scope>NUCLEOTIDE SEQUENCE [LARGE SCALE GENOMIC DNA]</scope>
    <source>
        <strain evidence="3 5">IP141170001</strain>
    </source>
</reference>
<protein>
    <submittedName>
        <fullName evidence="2">Uncharacterized protein</fullName>
    </submittedName>
</protein>
<comment type="caution">
    <text evidence="2">The sequence shown here is derived from an EMBL/GenBank/DDBJ whole genome shotgun (WGS) entry which is preliminary data.</text>
</comment>
<feature type="compositionally biased region" description="Pro residues" evidence="1">
    <location>
        <begin position="185"/>
        <end position="194"/>
    </location>
</feature>
<dbReference type="Proteomes" id="UP000220340">
    <property type="component" value="Unassembled WGS sequence"/>
</dbReference>
<feature type="region of interest" description="Disordered" evidence="1">
    <location>
        <begin position="165"/>
        <end position="194"/>
    </location>
</feature>